<dbReference type="InterPro" id="IPR000182">
    <property type="entry name" value="GNAT_dom"/>
</dbReference>
<feature type="domain" description="N-acetyltransferase" evidence="3">
    <location>
        <begin position="5"/>
        <end position="166"/>
    </location>
</feature>
<keyword evidence="5" id="KW-1185">Reference proteome</keyword>
<evidence type="ECO:0000256" key="1">
    <source>
        <dbReference type="ARBA" id="ARBA00022679"/>
    </source>
</evidence>
<evidence type="ECO:0000313" key="4">
    <source>
        <dbReference type="EMBL" id="MBH1939360.1"/>
    </source>
</evidence>
<dbReference type="Proteomes" id="UP000623269">
    <property type="component" value="Unassembled WGS sequence"/>
</dbReference>
<evidence type="ECO:0000259" key="3">
    <source>
        <dbReference type="PROSITE" id="PS51186"/>
    </source>
</evidence>
<evidence type="ECO:0000256" key="2">
    <source>
        <dbReference type="ARBA" id="ARBA00023315"/>
    </source>
</evidence>
<dbReference type="EMBL" id="JAEAGR010000001">
    <property type="protein sequence ID" value="MBH1939360.1"/>
    <property type="molecule type" value="Genomic_DNA"/>
</dbReference>
<dbReference type="Pfam" id="PF13420">
    <property type="entry name" value="Acetyltransf_4"/>
    <property type="match status" value="1"/>
</dbReference>
<proteinExistence type="predicted"/>
<dbReference type="PANTHER" id="PTHR43072:SF23">
    <property type="entry name" value="UPF0039 PROTEIN C11D3.02C"/>
    <property type="match status" value="1"/>
</dbReference>
<keyword evidence="1" id="KW-0808">Transferase</keyword>
<sequence>MNTNSNIRMATLEDASSIYAIYEPYILNTAITFEYDPVPVEVFQSRMETVLKQFPWLVYERDGKVLGYAYCAKFKERAAFDWDCECSVYIDEKYHHQGIASALYEKLFDLVKQQGYYTVYALITNHHESSIHLHKKFGFTKVGIYQKTGFKMGKWWDLLVMEKRLYPYDKSPIPPKSINEISY</sequence>
<reference evidence="4" key="1">
    <citation type="submission" date="2020-12" db="EMBL/GenBank/DDBJ databases">
        <title>M. sibirica DSM 26468T genome.</title>
        <authorList>
            <person name="Thieme N."/>
            <person name="Rettenmaier R."/>
            <person name="Zverlov V."/>
            <person name="Liebl W."/>
        </authorList>
    </citation>
    <scope>NUCLEOTIDE SEQUENCE</scope>
    <source>
        <strain evidence="4">DSM 26468</strain>
    </source>
</reference>
<protein>
    <submittedName>
        <fullName evidence="4">N-acetyltransferase</fullName>
    </submittedName>
</protein>
<dbReference type="RefSeq" id="WP_197659590.1">
    <property type="nucleotide sequence ID" value="NZ_JAEAGR010000001.1"/>
</dbReference>
<dbReference type="AlphaFoldDB" id="A0A8J7H019"/>
<keyword evidence="2" id="KW-0012">Acyltransferase</keyword>
<comment type="caution">
    <text evidence="4">The sequence shown here is derived from an EMBL/GenBank/DDBJ whole genome shotgun (WGS) entry which is preliminary data.</text>
</comment>
<evidence type="ECO:0000313" key="5">
    <source>
        <dbReference type="Proteomes" id="UP000623269"/>
    </source>
</evidence>
<gene>
    <name evidence="4" type="ORF">I5677_00470</name>
</gene>
<dbReference type="InterPro" id="IPR016181">
    <property type="entry name" value="Acyl_CoA_acyltransferase"/>
</dbReference>
<dbReference type="PANTHER" id="PTHR43072">
    <property type="entry name" value="N-ACETYLTRANSFERASE"/>
    <property type="match status" value="1"/>
</dbReference>
<dbReference type="Gene3D" id="3.40.630.30">
    <property type="match status" value="1"/>
</dbReference>
<dbReference type="PROSITE" id="PS51186">
    <property type="entry name" value="GNAT"/>
    <property type="match status" value="1"/>
</dbReference>
<dbReference type="CDD" id="cd04301">
    <property type="entry name" value="NAT_SF"/>
    <property type="match status" value="1"/>
</dbReference>
<name>A0A8J7H019_9FIRM</name>
<dbReference type="GO" id="GO:0016747">
    <property type="term" value="F:acyltransferase activity, transferring groups other than amino-acyl groups"/>
    <property type="evidence" value="ECO:0007669"/>
    <property type="project" value="InterPro"/>
</dbReference>
<dbReference type="SUPFAM" id="SSF55729">
    <property type="entry name" value="Acyl-CoA N-acyltransferases (Nat)"/>
    <property type="match status" value="1"/>
</dbReference>
<accession>A0A8J7H019</accession>
<organism evidence="4 5">
    <name type="scientific">Mobilitalea sibirica</name>
    <dbReference type="NCBI Taxonomy" id="1462919"/>
    <lineage>
        <taxon>Bacteria</taxon>
        <taxon>Bacillati</taxon>
        <taxon>Bacillota</taxon>
        <taxon>Clostridia</taxon>
        <taxon>Lachnospirales</taxon>
        <taxon>Lachnospiraceae</taxon>
        <taxon>Mobilitalea</taxon>
    </lineage>
</organism>